<dbReference type="GO" id="GO:0051537">
    <property type="term" value="F:2 iron, 2 sulfur cluster binding"/>
    <property type="evidence" value="ECO:0007669"/>
    <property type="project" value="UniProtKB-KW"/>
</dbReference>
<accession>A0A7M7JFA0</accession>
<dbReference type="Proteomes" id="UP000594260">
    <property type="component" value="Unplaced"/>
</dbReference>
<feature type="domain" description="Iron-binding zinc finger CDGSH type" evidence="8">
    <location>
        <begin position="68"/>
        <end position="106"/>
    </location>
</feature>
<dbReference type="EnsemblMetazoa" id="XM_022791251">
    <property type="protein sequence ID" value="XP_022646986"/>
    <property type="gene ID" value="LOC111244302"/>
</dbReference>
<evidence type="ECO:0000313" key="10">
    <source>
        <dbReference type="Proteomes" id="UP000594260"/>
    </source>
</evidence>
<dbReference type="GO" id="GO:0005741">
    <property type="term" value="C:mitochondrial outer membrane"/>
    <property type="evidence" value="ECO:0007669"/>
    <property type="project" value="TreeGrafter"/>
</dbReference>
<keyword evidence="7" id="KW-0472">Membrane</keyword>
<dbReference type="Gene3D" id="3.40.5.90">
    <property type="entry name" value="CDGSH iron-sulfur domain, mitoNEET-type"/>
    <property type="match status" value="1"/>
</dbReference>
<organism evidence="9 10">
    <name type="scientific">Varroa destructor</name>
    <name type="common">Honeybee mite</name>
    <dbReference type="NCBI Taxonomy" id="109461"/>
    <lineage>
        <taxon>Eukaryota</taxon>
        <taxon>Metazoa</taxon>
        <taxon>Ecdysozoa</taxon>
        <taxon>Arthropoda</taxon>
        <taxon>Chelicerata</taxon>
        <taxon>Arachnida</taxon>
        <taxon>Acari</taxon>
        <taxon>Parasitiformes</taxon>
        <taxon>Mesostigmata</taxon>
        <taxon>Gamasina</taxon>
        <taxon>Dermanyssoidea</taxon>
        <taxon>Varroidae</taxon>
        <taxon>Varroa</taxon>
    </lineage>
</organism>
<sequence length="120" mass="13493">MNSSDEHSSLSTRTFSGSIEAKYPYAPAAIATTLVLVGGAVYWFWKKGCWKRCGKNQLNPSIEKNNPKVVHTMDIEDIGDKKVFCRCWRSAKFPYCDGSHNKHNQETGDNVGPLIVEKKK</sequence>
<dbReference type="OrthoDB" id="449252at2759"/>
<evidence type="ECO:0000256" key="6">
    <source>
        <dbReference type="ARBA" id="ARBA00034078"/>
    </source>
</evidence>
<dbReference type="InterPro" id="IPR018967">
    <property type="entry name" value="FeS-contain_CDGSH-typ"/>
</dbReference>
<dbReference type="KEGG" id="vde:111244302"/>
<comment type="cofactor">
    <cofactor evidence="6">
        <name>[2Fe-2S] cluster</name>
        <dbReference type="ChEBI" id="CHEBI:190135"/>
    </cofactor>
</comment>
<dbReference type="PANTHER" id="PTHR13680:SF5">
    <property type="entry name" value="CDGSH IRON-SULFUR DOMAIN-CONTAINING PROTEIN 1"/>
    <property type="match status" value="1"/>
</dbReference>
<reference evidence="9" key="1">
    <citation type="submission" date="2021-01" db="UniProtKB">
        <authorList>
            <consortium name="EnsemblMetazoa"/>
        </authorList>
    </citation>
    <scope>IDENTIFICATION</scope>
</reference>
<dbReference type="InterPro" id="IPR042216">
    <property type="entry name" value="MitoNEET_CISD"/>
</dbReference>
<dbReference type="FunFam" id="3.40.5.90:FF:000001">
    <property type="entry name" value="CDGSH iron-sulfur domain-containing protein 1"/>
    <property type="match status" value="1"/>
</dbReference>
<keyword evidence="2" id="KW-0001">2Fe-2S</keyword>
<evidence type="ECO:0000256" key="2">
    <source>
        <dbReference type="ARBA" id="ARBA00022714"/>
    </source>
</evidence>
<evidence type="ECO:0000256" key="4">
    <source>
        <dbReference type="ARBA" id="ARBA00023004"/>
    </source>
</evidence>
<dbReference type="GO" id="GO:0010506">
    <property type="term" value="P:regulation of autophagy"/>
    <property type="evidence" value="ECO:0007669"/>
    <property type="project" value="InterPro"/>
</dbReference>
<dbReference type="InParanoid" id="A0A7M7JFA0"/>
<dbReference type="PANTHER" id="PTHR13680">
    <property type="entry name" value="CDGSH IRON-SULFUR DOMAIN-CONTAINING PROTEIN 1"/>
    <property type="match status" value="1"/>
</dbReference>
<evidence type="ECO:0000256" key="1">
    <source>
        <dbReference type="ARBA" id="ARBA00008624"/>
    </source>
</evidence>
<protein>
    <recommendedName>
        <fullName evidence="8">Iron-binding zinc finger CDGSH type domain-containing protein</fullName>
    </recommendedName>
</protein>
<dbReference type="SMART" id="SM00704">
    <property type="entry name" value="ZnF_CDGSH"/>
    <property type="match status" value="1"/>
</dbReference>
<proteinExistence type="inferred from homology"/>
<name>A0A7M7JFA0_VARDE</name>
<keyword evidence="10" id="KW-1185">Reference proteome</keyword>
<evidence type="ECO:0000256" key="7">
    <source>
        <dbReference type="SAM" id="Phobius"/>
    </source>
</evidence>
<feature type="transmembrane region" description="Helical" evidence="7">
    <location>
        <begin position="25"/>
        <end position="45"/>
    </location>
</feature>
<dbReference type="AlphaFoldDB" id="A0A7M7JFA0"/>
<keyword evidence="7" id="KW-0812">Transmembrane</keyword>
<dbReference type="GO" id="GO:0046872">
    <property type="term" value="F:metal ion binding"/>
    <property type="evidence" value="ECO:0007669"/>
    <property type="project" value="UniProtKB-KW"/>
</dbReference>
<dbReference type="InterPro" id="IPR045131">
    <property type="entry name" value="CISD1/2"/>
</dbReference>
<evidence type="ECO:0000313" key="9">
    <source>
        <dbReference type="EnsemblMetazoa" id="XP_022646986"/>
    </source>
</evidence>
<evidence type="ECO:0000256" key="5">
    <source>
        <dbReference type="ARBA" id="ARBA00023014"/>
    </source>
</evidence>
<keyword evidence="3" id="KW-0479">Metal-binding</keyword>
<dbReference type="Pfam" id="PF09360">
    <property type="entry name" value="zf-CDGSH"/>
    <property type="match status" value="1"/>
</dbReference>
<dbReference type="RefSeq" id="XP_022646986.1">
    <property type="nucleotide sequence ID" value="XM_022791251.1"/>
</dbReference>
<dbReference type="GeneID" id="111244302"/>
<keyword evidence="5" id="KW-0411">Iron-sulfur</keyword>
<evidence type="ECO:0000256" key="3">
    <source>
        <dbReference type="ARBA" id="ARBA00022723"/>
    </source>
</evidence>
<dbReference type="CTD" id="493856"/>
<comment type="similarity">
    <text evidence="1">Belongs to the CISD protein family. CISD2 subfamily.</text>
</comment>
<keyword evidence="4" id="KW-0408">Iron</keyword>
<keyword evidence="7" id="KW-1133">Transmembrane helix</keyword>
<evidence type="ECO:0000259" key="8">
    <source>
        <dbReference type="SMART" id="SM00704"/>
    </source>
</evidence>